<dbReference type="GO" id="GO:0032259">
    <property type="term" value="P:methylation"/>
    <property type="evidence" value="ECO:0007669"/>
    <property type="project" value="UniProtKB-KW"/>
</dbReference>
<dbReference type="EMBL" id="UOEY01000102">
    <property type="protein sequence ID" value="VAW40429.1"/>
    <property type="molecule type" value="Genomic_DNA"/>
</dbReference>
<evidence type="ECO:0000313" key="5">
    <source>
        <dbReference type="EMBL" id="VAW40429.1"/>
    </source>
</evidence>
<feature type="compositionally biased region" description="Basic residues" evidence="3">
    <location>
        <begin position="1"/>
        <end position="11"/>
    </location>
</feature>
<evidence type="ECO:0000256" key="1">
    <source>
        <dbReference type="ARBA" id="ARBA00022603"/>
    </source>
</evidence>
<dbReference type="InterPro" id="IPR013123">
    <property type="entry name" value="SpoU_subst-bd"/>
</dbReference>
<dbReference type="NCBIfam" id="TIGR00186">
    <property type="entry name" value="rRNA_methyl_3"/>
    <property type="match status" value="1"/>
</dbReference>
<evidence type="ECO:0000256" key="2">
    <source>
        <dbReference type="ARBA" id="ARBA00022679"/>
    </source>
</evidence>
<accession>A0A3B0VU92</accession>
<dbReference type="SUPFAM" id="SSF75217">
    <property type="entry name" value="alpha/beta knot"/>
    <property type="match status" value="1"/>
</dbReference>
<dbReference type="InterPro" id="IPR029026">
    <property type="entry name" value="tRNA_m1G_MTases_N"/>
</dbReference>
<proteinExistence type="predicted"/>
<dbReference type="InterPro" id="IPR004441">
    <property type="entry name" value="rRNA_MeTrfase_TrmH"/>
</dbReference>
<keyword evidence="2 5" id="KW-0808">Transferase</keyword>
<dbReference type="InterPro" id="IPR029064">
    <property type="entry name" value="Ribosomal_eL30-like_sf"/>
</dbReference>
<sequence>MKRQPPQHSRKSSGSAGERPDSPDMIWGVNTVLEALAHDPRRVSEVRVLRGKAGPKFQEIIDQARAQNVRLRFVEANRLGVPAQTRHQGVAARQIPVRPLGLDELLELVGRREGRPPARILALDSIQDPRNLGAIFRSALAAGFTAVILTRERSAPLSGTVAATSAGALAHLRICQVVNLTDTLKTLQKKGFWVFGSVADRTAASIYTTDFSVPLCLVIGGEGKGIRPLVRKQCDQLVTIPMAGDFDSLNVSVAAAVIMFEIIRQQGR</sequence>
<dbReference type="Pfam" id="PF00588">
    <property type="entry name" value="SpoU_methylase"/>
    <property type="match status" value="1"/>
</dbReference>
<dbReference type="Gene3D" id="3.40.1280.10">
    <property type="match status" value="1"/>
</dbReference>
<dbReference type="PANTHER" id="PTHR46429:SF1">
    <property type="entry name" value="23S RRNA (GUANOSINE-2'-O-)-METHYLTRANSFERASE RLMB"/>
    <property type="match status" value="1"/>
</dbReference>
<evidence type="ECO:0000259" key="4">
    <source>
        <dbReference type="SMART" id="SM00967"/>
    </source>
</evidence>
<evidence type="ECO:0000256" key="3">
    <source>
        <dbReference type="SAM" id="MobiDB-lite"/>
    </source>
</evidence>
<feature type="domain" description="RNA 2-O ribose methyltransferase substrate binding" evidence="4">
    <location>
        <begin position="25"/>
        <end position="100"/>
    </location>
</feature>
<dbReference type="GO" id="GO:0006396">
    <property type="term" value="P:RNA processing"/>
    <property type="evidence" value="ECO:0007669"/>
    <property type="project" value="InterPro"/>
</dbReference>
<dbReference type="PANTHER" id="PTHR46429">
    <property type="entry name" value="23S RRNA (GUANOSINE-2'-O-)-METHYLTRANSFERASE RLMB"/>
    <property type="match status" value="1"/>
</dbReference>
<feature type="region of interest" description="Disordered" evidence="3">
    <location>
        <begin position="1"/>
        <end position="24"/>
    </location>
</feature>
<dbReference type="SUPFAM" id="SSF55315">
    <property type="entry name" value="L30e-like"/>
    <property type="match status" value="1"/>
</dbReference>
<dbReference type="InterPro" id="IPR029028">
    <property type="entry name" value="Alpha/beta_knot_MTases"/>
</dbReference>
<dbReference type="Gene3D" id="3.30.1330.30">
    <property type="match status" value="1"/>
</dbReference>
<dbReference type="SMART" id="SM00967">
    <property type="entry name" value="SpoU_sub_bind"/>
    <property type="match status" value="1"/>
</dbReference>
<dbReference type="Pfam" id="PF08032">
    <property type="entry name" value="SpoU_sub_bind"/>
    <property type="match status" value="1"/>
</dbReference>
<keyword evidence="1 5" id="KW-0489">Methyltransferase</keyword>
<name>A0A3B0VU92_9ZZZZ</name>
<dbReference type="GO" id="GO:0003723">
    <property type="term" value="F:RNA binding"/>
    <property type="evidence" value="ECO:0007669"/>
    <property type="project" value="InterPro"/>
</dbReference>
<dbReference type="InterPro" id="IPR001537">
    <property type="entry name" value="SpoU_MeTrfase"/>
</dbReference>
<dbReference type="GO" id="GO:0008173">
    <property type="term" value="F:RNA methyltransferase activity"/>
    <property type="evidence" value="ECO:0007669"/>
    <property type="project" value="InterPro"/>
</dbReference>
<dbReference type="CDD" id="cd18103">
    <property type="entry name" value="SpoU-like_RlmB"/>
    <property type="match status" value="1"/>
</dbReference>
<reference evidence="5" key="1">
    <citation type="submission" date="2018-06" db="EMBL/GenBank/DDBJ databases">
        <authorList>
            <person name="Zhirakovskaya E."/>
        </authorList>
    </citation>
    <scope>NUCLEOTIDE SEQUENCE</scope>
</reference>
<dbReference type="AlphaFoldDB" id="A0A3B0VU92"/>
<dbReference type="EC" id="2.1.1.185" evidence="5"/>
<protein>
    <submittedName>
        <fullName evidence="5">23S rRNA (Guanosine(2251)-2'-O)-methyltransferase</fullName>
        <ecNumber evidence="5">2.1.1.185</ecNumber>
    </submittedName>
</protein>
<dbReference type="GO" id="GO:0005829">
    <property type="term" value="C:cytosol"/>
    <property type="evidence" value="ECO:0007669"/>
    <property type="project" value="TreeGrafter"/>
</dbReference>
<organism evidence="5">
    <name type="scientific">hydrothermal vent metagenome</name>
    <dbReference type="NCBI Taxonomy" id="652676"/>
    <lineage>
        <taxon>unclassified sequences</taxon>
        <taxon>metagenomes</taxon>
        <taxon>ecological metagenomes</taxon>
    </lineage>
</organism>
<gene>
    <name evidence="5" type="ORF">MNBD_DELTA04-1520</name>
</gene>